<dbReference type="STRING" id="926571.NVIE_027680"/>
<reference evidence="2 3" key="1">
    <citation type="journal article" date="2014" name="Int. J. Syst. Evol. Microbiol.">
        <title>Nitrososphaera viennensis gen. nov., sp. nov., an aerobic and mesophilic, ammonia-oxidizing archaeon from soil and a member of the archaeal phylum Thaumarchaeota.</title>
        <authorList>
            <person name="Stieglmeier M."/>
            <person name="Klingl A."/>
            <person name="Alves R.J."/>
            <person name="Rittmann S.K."/>
            <person name="Melcher M."/>
            <person name="Leisch N."/>
            <person name="Schleper C."/>
        </authorList>
    </citation>
    <scope>NUCLEOTIDE SEQUENCE [LARGE SCALE GENOMIC DNA]</scope>
    <source>
        <strain evidence="2">EN76</strain>
    </source>
</reference>
<gene>
    <name evidence="2" type="ORF">NVIE_027680</name>
</gene>
<dbReference type="KEGG" id="nvn:NVIE_027680"/>
<accession>A0A060HKK1</accession>
<dbReference type="RefSeq" id="WP_075055681.1">
    <property type="nucleotide sequence ID" value="NZ_CP007536.1"/>
</dbReference>
<evidence type="ECO:0000313" key="3">
    <source>
        <dbReference type="Proteomes" id="UP000027093"/>
    </source>
</evidence>
<feature type="transmembrane region" description="Helical" evidence="1">
    <location>
        <begin position="47"/>
        <end position="69"/>
    </location>
</feature>
<proteinExistence type="predicted"/>
<evidence type="ECO:0000256" key="1">
    <source>
        <dbReference type="SAM" id="Phobius"/>
    </source>
</evidence>
<dbReference type="Proteomes" id="UP000027093">
    <property type="component" value="Chromosome"/>
</dbReference>
<dbReference type="AlphaFoldDB" id="A0A060HKK1"/>
<keyword evidence="1" id="KW-0472">Membrane</keyword>
<protein>
    <submittedName>
        <fullName evidence="2">Uncharacterized protein</fullName>
    </submittedName>
</protein>
<name>A0A060HKK1_9ARCH</name>
<keyword evidence="3" id="KW-1185">Reference proteome</keyword>
<dbReference type="EMBL" id="CP007536">
    <property type="protein sequence ID" value="AIC17044.1"/>
    <property type="molecule type" value="Genomic_DNA"/>
</dbReference>
<dbReference type="HOGENOM" id="CLU_2010168_0_0_2"/>
<keyword evidence="1" id="KW-0812">Transmembrane</keyword>
<feature type="transmembrane region" description="Helical" evidence="1">
    <location>
        <begin position="89"/>
        <end position="113"/>
    </location>
</feature>
<organism evidence="2 3">
    <name type="scientific">Nitrososphaera viennensis EN76</name>
    <dbReference type="NCBI Taxonomy" id="926571"/>
    <lineage>
        <taxon>Archaea</taxon>
        <taxon>Nitrososphaerota</taxon>
        <taxon>Nitrososphaeria</taxon>
        <taxon>Nitrososphaerales</taxon>
        <taxon>Nitrososphaeraceae</taxon>
        <taxon>Nitrososphaera</taxon>
    </lineage>
</organism>
<dbReference type="GeneID" id="74948005"/>
<evidence type="ECO:0000313" key="2">
    <source>
        <dbReference type="EMBL" id="AIC17044.1"/>
    </source>
</evidence>
<sequence>MIIAAATSGLLGLTLVRIGGILALVFPAIMLVLMGSLGPGGIFPAGFVPAGFLAIFFGIVVVGAAMGILAFKFRSDIIAGKGERTVHTIILGAVMFFPGSNIAGALVAIGGYLCYSSVNNKNR</sequence>
<keyword evidence="1" id="KW-1133">Transmembrane helix</keyword>